<keyword evidence="11" id="KW-0489">Methyltransferase</keyword>
<comment type="function">
    <text evidence="6 7">Catalyzes the reversible reaction in which hydroxymethyl group from 5,10-methylenetetrahydrofolate is transferred onto alpha-ketoisovalerate to form ketopantoate.</text>
</comment>
<evidence type="ECO:0000313" key="12">
    <source>
        <dbReference type="Proteomes" id="UP000186309"/>
    </source>
</evidence>
<dbReference type="PANTHER" id="PTHR20881">
    <property type="entry name" value="3-METHYL-2-OXOBUTANOATE HYDROXYMETHYLTRANSFERASE"/>
    <property type="match status" value="1"/>
</dbReference>
<dbReference type="NCBIfam" id="TIGR00222">
    <property type="entry name" value="panB"/>
    <property type="match status" value="1"/>
</dbReference>
<evidence type="ECO:0000313" key="11">
    <source>
        <dbReference type="EMBL" id="APW63365.1"/>
    </source>
</evidence>
<evidence type="ECO:0000256" key="6">
    <source>
        <dbReference type="ARBA" id="ARBA00056497"/>
    </source>
</evidence>
<dbReference type="EMBL" id="CP019082">
    <property type="protein sequence ID" value="APW63365.1"/>
    <property type="molecule type" value="Genomic_DNA"/>
</dbReference>
<name>A0A1U7CWQ4_9BACT</name>
<dbReference type="InterPro" id="IPR003700">
    <property type="entry name" value="Pantoate_hydroxy_MeTrfase"/>
</dbReference>
<dbReference type="Gene3D" id="3.20.20.60">
    <property type="entry name" value="Phosphoenolpyruvate-binding domains"/>
    <property type="match status" value="1"/>
</dbReference>
<dbReference type="SUPFAM" id="SSF51621">
    <property type="entry name" value="Phosphoenolpyruvate/pyruvate domain"/>
    <property type="match status" value="1"/>
</dbReference>
<evidence type="ECO:0000256" key="8">
    <source>
        <dbReference type="PIRSR" id="PIRSR000388-1"/>
    </source>
</evidence>
<dbReference type="STRING" id="1387353.BSF38_04930"/>
<evidence type="ECO:0000256" key="4">
    <source>
        <dbReference type="ARBA" id="ARBA00022655"/>
    </source>
</evidence>
<feature type="binding site" evidence="7 10">
    <location>
        <position position="49"/>
    </location>
    <ligand>
        <name>Mg(2+)</name>
        <dbReference type="ChEBI" id="CHEBI:18420"/>
    </ligand>
</feature>
<feature type="binding site" evidence="7 9">
    <location>
        <begin position="49"/>
        <end position="50"/>
    </location>
    <ligand>
        <name>3-methyl-2-oxobutanoate</name>
        <dbReference type="ChEBI" id="CHEBI:11851"/>
    </ligand>
</feature>
<dbReference type="GO" id="GO:0003864">
    <property type="term" value="F:3-methyl-2-oxobutanoate hydroxymethyltransferase activity"/>
    <property type="evidence" value="ECO:0007669"/>
    <property type="project" value="UniProtKB-UniRule"/>
</dbReference>
<dbReference type="PANTHER" id="PTHR20881:SF0">
    <property type="entry name" value="3-METHYL-2-OXOBUTANOATE HYDROXYMETHYLTRANSFERASE"/>
    <property type="match status" value="1"/>
</dbReference>
<dbReference type="HAMAP" id="MF_00156">
    <property type="entry name" value="PanB"/>
    <property type="match status" value="1"/>
</dbReference>
<evidence type="ECO:0000256" key="7">
    <source>
        <dbReference type="HAMAP-Rule" id="MF_00156"/>
    </source>
</evidence>
<dbReference type="Pfam" id="PF02548">
    <property type="entry name" value="Pantoate_transf"/>
    <property type="match status" value="1"/>
</dbReference>
<dbReference type="RefSeq" id="WP_076349718.1">
    <property type="nucleotide sequence ID" value="NZ_CP019082.1"/>
</dbReference>
<dbReference type="Proteomes" id="UP000186309">
    <property type="component" value="Chromosome"/>
</dbReference>
<accession>A0A1U7CWQ4</accession>
<protein>
    <recommendedName>
        <fullName evidence="7">3-methyl-2-oxobutanoate hydroxymethyltransferase</fullName>
        <ecNumber evidence="7">2.1.2.11</ecNumber>
    </recommendedName>
    <alternativeName>
        <fullName evidence="7">Ketopantoate hydroxymethyltransferase</fullName>
        <shortName evidence="7">KPHMT</shortName>
    </alternativeName>
</protein>
<dbReference type="InterPro" id="IPR015813">
    <property type="entry name" value="Pyrv/PenolPyrv_kinase-like_dom"/>
</dbReference>
<dbReference type="GO" id="GO:0032259">
    <property type="term" value="P:methylation"/>
    <property type="evidence" value="ECO:0007669"/>
    <property type="project" value="UniProtKB-KW"/>
</dbReference>
<feature type="active site" description="Proton acceptor" evidence="7 8">
    <location>
        <position position="183"/>
    </location>
</feature>
<keyword evidence="7 10" id="KW-0479">Metal-binding</keyword>
<sequence length="266" mass="28650">MPTENRSVTIPDFAAWKTEGRKISVLTAYEFSIARLLDDAGIDCLLVGDSMGTAVQGHDTTLGVTLDQIVYHAEMVARAAKRALVVADLPFLSYQVSRRQAIRSGGRMLKETRCQAVKLEGGTRMAATIRSLVDAEIPVMGHVGLTPQSVRRFGGYKVQRQADAIRADAQAVADSGAFAIVLECVPAELAATITAEIPIPTIGIGAGAACDGQVLVLHDMLGLLDDFRPRFARRYAELGDVIRNAAARYIKDVESGDFPTEGESFR</sequence>
<evidence type="ECO:0000256" key="9">
    <source>
        <dbReference type="PIRSR" id="PIRSR000388-2"/>
    </source>
</evidence>
<evidence type="ECO:0000256" key="5">
    <source>
        <dbReference type="ARBA" id="ARBA00022679"/>
    </source>
</evidence>
<gene>
    <name evidence="7 11" type="primary">panB</name>
    <name evidence="11" type="ORF">BSF38_04930</name>
</gene>
<comment type="catalytic activity">
    <reaction evidence="7">
        <text>(6R)-5,10-methylene-5,6,7,8-tetrahydrofolate + 3-methyl-2-oxobutanoate + H2O = 2-dehydropantoate + (6S)-5,6,7,8-tetrahydrofolate</text>
        <dbReference type="Rhea" id="RHEA:11824"/>
        <dbReference type="ChEBI" id="CHEBI:11561"/>
        <dbReference type="ChEBI" id="CHEBI:11851"/>
        <dbReference type="ChEBI" id="CHEBI:15377"/>
        <dbReference type="ChEBI" id="CHEBI:15636"/>
        <dbReference type="ChEBI" id="CHEBI:57453"/>
        <dbReference type="EC" id="2.1.2.11"/>
    </reaction>
</comment>
<dbReference type="PIRSF" id="PIRSF000388">
    <property type="entry name" value="Pantoate_hydroxy_MeTrfase"/>
    <property type="match status" value="1"/>
</dbReference>
<keyword evidence="4 7" id="KW-0566">Pantothenate biosynthesis</keyword>
<reference evidence="12" key="1">
    <citation type="submission" date="2016-12" db="EMBL/GenBank/DDBJ databases">
        <title>Comparative genomics of four Isosphaeraceae planctomycetes: a common pool of plasmids and glycoside hydrolase genes.</title>
        <authorList>
            <person name="Ivanova A."/>
        </authorList>
    </citation>
    <scope>NUCLEOTIDE SEQUENCE [LARGE SCALE GENOMIC DNA]</scope>
    <source>
        <strain evidence="12">PX4</strain>
    </source>
</reference>
<evidence type="ECO:0000256" key="3">
    <source>
        <dbReference type="ARBA" id="ARBA00011424"/>
    </source>
</evidence>
<feature type="binding site" evidence="7 9">
    <location>
        <position position="118"/>
    </location>
    <ligand>
        <name>3-methyl-2-oxobutanoate</name>
        <dbReference type="ChEBI" id="CHEBI:11851"/>
    </ligand>
</feature>
<dbReference type="NCBIfam" id="NF001452">
    <property type="entry name" value="PRK00311.1"/>
    <property type="match status" value="1"/>
</dbReference>
<proteinExistence type="inferred from homology"/>
<comment type="similarity">
    <text evidence="2 7">Belongs to the PanB family.</text>
</comment>
<organism evidence="11 12">
    <name type="scientific">Paludisphaera borealis</name>
    <dbReference type="NCBI Taxonomy" id="1387353"/>
    <lineage>
        <taxon>Bacteria</taxon>
        <taxon>Pseudomonadati</taxon>
        <taxon>Planctomycetota</taxon>
        <taxon>Planctomycetia</taxon>
        <taxon>Isosphaerales</taxon>
        <taxon>Isosphaeraceae</taxon>
        <taxon>Paludisphaera</taxon>
    </lineage>
</organism>
<dbReference type="GO" id="GO:0005737">
    <property type="term" value="C:cytoplasm"/>
    <property type="evidence" value="ECO:0007669"/>
    <property type="project" value="UniProtKB-SubCell"/>
</dbReference>
<dbReference type="UniPathway" id="UPA00028">
    <property type="reaction ID" value="UER00003"/>
</dbReference>
<keyword evidence="12" id="KW-1185">Reference proteome</keyword>
<comment type="subunit">
    <text evidence="3 7">Homodecamer; pentamer of dimers.</text>
</comment>
<keyword evidence="7 10" id="KW-0460">Magnesium</keyword>
<dbReference type="FunFam" id="3.20.20.60:FF:000003">
    <property type="entry name" value="3-methyl-2-oxobutanoate hydroxymethyltransferase"/>
    <property type="match status" value="1"/>
</dbReference>
<dbReference type="GO" id="GO:0015940">
    <property type="term" value="P:pantothenate biosynthetic process"/>
    <property type="evidence" value="ECO:0007669"/>
    <property type="project" value="UniProtKB-UniRule"/>
</dbReference>
<keyword evidence="7" id="KW-0963">Cytoplasm</keyword>
<evidence type="ECO:0000256" key="10">
    <source>
        <dbReference type="PIRSR" id="PIRSR000388-3"/>
    </source>
</evidence>
<dbReference type="OrthoDB" id="9781789at2"/>
<feature type="binding site" evidence="7 10">
    <location>
        <position position="88"/>
    </location>
    <ligand>
        <name>Mg(2+)</name>
        <dbReference type="ChEBI" id="CHEBI:18420"/>
    </ligand>
</feature>
<dbReference type="InterPro" id="IPR040442">
    <property type="entry name" value="Pyrv_kinase-like_dom_sf"/>
</dbReference>
<comment type="pathway">
    <text evidence="1 7">Cofactor biosynthesis; (R)-pantothenate biosynthesis; (R)-pantoate from 3-methyl-2-oxobutanoate: step 1/2.</text>
</comment>
<dbReference type="KEGG" id="pbor:BSF38_04930"/>
<dbReference type="CDD" id="cd06557">
    <property type="entry name" value="KPHMT-like"/>
    <property type="match status" value="1"/>
</dbReference>
<dbReference type="EC" id="2.1.2.11" evidence="7"/>
<dbReference type="GO" id="GO:0008168">
    <property type="term" value="F:methyltransferase activity"/>
    <property type="evidence" value="ECO:0007669"/>
    <property type="project" value="UniProtKB-KW"/>
</dbReference>
<comment type="cofactor">
    <cofactor evidence="7 10">
        <name>Mg(2+)</name>
        <dbReference type="ChEBI" id="CHEBI:18420"/>
    </cofactor>
    <text evidence="7 10">Binds 1 Mg(2+) ion per subunit.</text>
</comment>
<comment type="subcellular location">
    <subcellularLocation>
        <location evidence="7">Cytoplasm</location>
    </subcellularLocation>
</comment>
<evidence type="ECO:0000256" key="2">
    <source>
        <dbReference type="ARBA" id="ARBA00008676"/>
    </source>
</evidence>
<dbReference type="AlphaFoldDB" id="A0A1U7CWQ4"/>
<dbReference type="GO" id="GO:0000287">
    <property type="term" value="F:magnesium ion binding"/>
    <property type="evidence" value="ECO:0007669"/>
    <property type="project" value="TreeGrafter"/>
</dbReference>
<keyword evidence="5 7" id="KW-0808">Transferase</keyword>
<feature type="binding site" evidence="7 10">
    <location>
        <position position="120"/>
    </location>
    <ligand>
        <name>Mg(2+)</name>
        <dbReference type="ChEBI" id="CHEBI:18420"/>
    </ligand>
</feature>
<feature type="binding site" evidence="7 9">
    <location>
        <position position="88"/>
    </location>
    <ligand>
        <name>3-methyl-2-oxobutanoate</name>
        <dbReference type="ChEBI" id="CHEBI:11851"/>
    </ligand>
</feature>
<evidence type="ECO:0000256" key="1">
    <source>
        <dbReference type="ARBA" id="ARBA00005033"/>
    </source>
</evidence>